<dbReference type="RefSeq" id="WP_186347608.1">
    <property type="nucleotide sequence ID" value="NZ_BMMR01000005.1"/>
</dbReference>
<evidence type="ECO:0000313" key="7">
    <source>
        <dbReference type="Proteomes" id="UP000604001"/>
    </source>
</evidence>
<dbReference type="PANTHER" id="PTHR34773:SF1">
    <property type="entry name" value="FLAGELLAR SECRETION CHAPERONE FLIS"/>
    <property type="match status" value="1"/>
</dbReference>
<keyword evidence="5" id="KW-0143">Chaperone</keyword>
<accession>A0ABR6UEA8</accession>
<dbReference type="NCBIfam" id="TIGR00208">
    <property type="entry name" value="fliS"/>
    <property type="match status" value="1"/>
</dbReference>
<evidence type="ECO:0000256" key="3">
    <source>
        <dbReference type="ARBA" id="ARBA00022490"/>
    </source>
</evidence>
<keyword evidence="6" id="KW-0282">Flagellum</keyword>
<comment type="subcellular location">
    <subcellularLocation>
        <location evidence="1">Cytoplasm</location>
        <location evidence="1">Cytosol</location>
    </subcellularLocation>
</comment>
<proteinExistence type="inferred from homology"/>
<keyword evidence="3" id="KW-0963">Cytoplasm</keyword>
<evidence type="ECO:0000256" key="1">
    <source>
        <dbReference type="ARBA" id="ARBA00004514"/>
    </source>
</evidence>
<evidence type="ECO:0000313" key="6">
    <source>
        <dbReference type="EMBL" id="MBC2962433.1"/>
    </source>
</evidence>
<dbReference type="PANTHER" id="PTHR34773">
    <property type="entry name" value="FLAGELLAR SECRETION CHAPERONE FLIS"/>
    <property type="match status" value="1"/>
</dbReference>
<keyword evidence="6" id="KW-0969">Cilium</keyword>
<dbReference type="InterPro" id="IPR036584">
    <property type="entry name" value="FliS_sf"/>
</dbReference>
<dbReference type="Pfam" id="PF02561">
    <property type="entry name" value="FliS"/>
    <property type="match status" value="1"/>
</dbReference>
<evidence type="ECO:0000256" key="5">
    <source>
        <dbReference type="ARBA" id="ARBA00023186"/>
    </source>
</evidence>
<dbReference type="InterPro" id="IPR003713">
    <property type="entry name" value="FliS"/>
</dbReference>
<organism evidence="6 7">
    <name type="scientific">Nocardioides deserti</name>
    <dbReference type="NCBI Taxonomy" id="1588644"/>
    <lineage>
        <taxon>Bacteria</taxon>
        <taxon>Bacillati</taxon>
        <taxon>Actinomycetota</taxon>
        <taxon>Actinomycetes</taxon>
        <taxon>Propionibacteriales</taxon>
        <taxon>Nocardioidaceae</taxon>
        <taxon>Nocardioides</taxon>
    </lineage>
</organism>
<keyword evidence="6" id="KW-0966">Cell projection</keyword>
<evidence type="ECO:0000256" key="4">
    <source>
        <dbReference type="ARBA" id="ARBA00022795"/>
    </source>
</evidence>
<name>A0ABR6UEA8_9ACTN</name>
<comment type="caution">
    <text evidence="6">The sequence shown here is derived from an EMBL/GenBank/DDBJ whole genome shotgun (WGS) entry which is preliminary data.</text>
</comment>
<dbReference type="EMBL" id="JACMYC010000021">
    <property type="protein sequence ID" value="MBC2962433.1"/>
    <property type="molecule type" value="Genomic_DNA"/>
</dbReference>
<dbReference type="Gene3D" id="1.20.120.340">
    <property type="entry name" value="Flagellar protein FliS"/>
    <property type="match status" value="1"/>
</dbReference>
<keyword evidence="4" id="KW-1005">Bacterial flagellum biogenesis</keyword>
<evidence type="ECO:0000256" key="2">
    <source>
        <dbReference type="ARBA" id="ARBA00008787"/>
    </source>
</evidence>
<dbReference type="Proteomes" id="UP000604001">
    <property type="component" value="Unassembled WGS sequence"/>
</dbReference>
<sequence>MPNARDTYLGASVSTADPARLLVMLLDRLVLDVTRALEAQRGGDHQTASGQLLHAQDIVVELRTSLRMDVWDGAAGLASLYDYLHRQLVAANIGREPVVTEECLRLATDLAATWREAAAQSTQHAPAVAAVG</sequence>
<gene>
    <name evidence="6" type="primary">fliS</name>
    <name evidence="6" type="ORF">H7344_19260</name>
</gene>
<keyword evidence="7" id="KW-1185">Reference proteome</keyword>
<reference evidence="6 7" key="1">
    <citation type="submission" date="2020-08" db="EMBL/GenBank/DDBJ databases">
        <title>novel species in genus Nocardioides.</title>
        <authorList>
            <person name="Zhang G."/>
        </authorList>
    </citation>
    <scope>NUCLEOTIDE SEQUENCE [LARGE SCALE GENOMIC DNA]</scope>
    <source>
        <strain evidence="6 7">SC8A-24</strain>
    </source>
</reference>
<dbReference type="SUPFAM" id="SSF101116">
    <property type="entry name" value="Flagellar export chaperone FliS"/>
    <property type="match status" value="1"/>
</dbReference>
<dbReference type="CDD" id="cd16098">
    <property type="entry name" value="FliS"/>
    <property type="match status" value="1"/>
</dbReference>
<comment type="similarity">
    <text evidence="2">Belongs to the FliS family.</text>
</comment>
<protein>
    <submittedName>
        <fullName evidence="6">Flagellar export chaperone FliS</fullName>
    </submittedName>
</protein>